<evidence type="ECO:0000256" key="1">
    <source>
        <dbReference type="SAM" id="Phobius"/>
    </source>
</evidence>
<dbReference type="PANTHER" id="PTHR31170:SF17">
    <property type="match status" value="1"/>
</dbReference>
<dbReference type="Proteomes" id="UP000238479">
    <property type="component" value="Chromosome 6"/>
</dbReference>
<dbReference type="AlphaFoldDB" id="A0A2P6PXL7"/>
<dbReference type="PANTHER" id="PTHR31170">
    <property type="entry name" value="BNAC04G53230D PROTEIN"/>
    <property type="match status" value="1"/>
</dbReference>
<evidence type="ECO:0000313" key="2">
    <source>
        <dbReference type="EMBL" id="PRQ26678.1"/>
    </source>
</evidence>
<keyword evidence="1" id="KW-0472">Membrane</keyword>
<dbReference type="Pfam" id="PF03140">
    <property type="entry name" value="DUF247"/>
    <property type="match status" value="1"/>
</dbReference>
<keyword evidence="1" id="KW-0812">Transmembrane</keyword>
<organism evidence="2 3">
    <name type="scientific">Rosa chinensis</name>
    <name type="common">China rose</name>
    <dbReference type="NCBI Taxonomy" id="74649"/>
    <lineage>
        <taxon>Eukaryota</taxon>
        <taxon>Viridiplantae</taxon>
        <taxon>Streptophyta</taxon>
        <taxon>Embryophyta</taxon>
        <taxon>Tracheophyta</taxon>
        <taxon>Spermatophyta</taxon>
        <taxon>Magnoliopsida</taxon>
        <taxon>eudicotyledons</taxon>
        <taxon>Gunneridae</taxon>
        <taxon>Pentapetalae</taxon>
        <taxon>rosids</taxon>
        <taxon>fabids</taxon>
        <taxon>Rosales</taxon>
        <taxon>Rosaceae</taxon>
        <taxon>Rosoideae</taxon>
        <taxon>Rosoideae incertae sedis</taxon>
        <taxon>Rosa</taxon>
    </lineage>
</organism>
<evidence type="ECO:0000313" key="3">
    <source>
        <dbReference type="Proteomes" id="UP000238479"/>
    </source>
</evidence>
<keyword evidence="3" id="KW-1185">Reference proteome</keyword>
<accession>A0A2P6PXL7</accession>
<dbReference type="OMA" id="ICMITHY"/>
<sequence>MEVSNQATPNKKGNPYISLEASMGEELYNVSRVSPVRCIYRVPYRLRHVHENAYTPKLVSIGAFHHGNAALKPMEEHKMRYLKAFLDRSTLNLSGYILKIKAQEERLRSCYIETIELDSDEFARIVLVDAAFIIEVLLRSYYGHLVDEDDCIFRRPRLIVDLLPDMLLLENQLPFFILEDLCPDFIDLSSGGTSERLSMVSLSLQLLHKMRVSGIEGTAQENVVNIRSQQVKVKHLLDLLRTLLILPISKSQIRGIFQHFPSTTKLHQAGVKFKVGPSKNLFSIRFTNGILEIPKLTITDNTELIMRNVVAYEQCEFPFELHISAYVVILDYFVDTAKDVELLVDYGIIKNCLCDNKEVSRLINSLSSGVALYHGEFYFSTVSQKLSEYCDVRWHKSIANLRQNYFNTPWRTISVVAAGTFLVLTFVQTVCSVISVA</sequence>
<protein>
    <submittedName>
        <fullName evidence="2">Uncharacterized protein</fullName>
    </submittedName>
</protein>
<dbReference type="Gramene" id="PRQ26678">
    <property type="protein sequence ID" value="PRQ26678"/>
    <property type="gene ID" value="RchiOBHm_Chr6g0297251"/>
</dbReference>
<proteinExistence type="predicted"/>
<dbReference type="STRING" id="74649.A0A2P6PXL7"/>
<comment type="caution">
    <text evidence="2">The sequence shown here is derived from an EMBL/GenBank/DDBJ whole genome shotgun (WGS) entry which is preliminary data.</text>
</comment>
<reference evidence="2 3" key="1">
    <citation type="journal article" date="2018" name="Nat. Genet.">
        <title>The Rosa genome provides new insights in the design of modern roses.</title>
        <authorList>
            <person name="Bendahmane M."/>
        </authorList>
    </citation>
    <scope>NUCLEOTIDE SEQUENCE [LARGE SCALE GENOMIC DNA]</scope>
    <source>
        <strain evidence="3">cv. Old Blush</strain>
    </source>
</reference>
<dbReference type="EMBL" id="PDCK01000044">
    <property type="protein sequence ID" value="PRQ26678.1"/>
    <property type="molecule type" value="Genomic_DNA"/>
</dbReference>
<name>A0A2P6PXL7_ROSCH</name>
<dbReference type="InterPro" id="IPR004158">
    <property type="entry name" value="DUF247_pln"/>
</dbReference>
<keyword evidence="1" id="KW-1133">Transmembrane helix</keyword>
<gene>
    <name evidence="2" type="ORF">RchiOBHm_Chr6g0297251</name>
</gene>
<feature type="transmembrane region" description="Helical" evidence="1">
    <location>
        <begin position="413"/>
        <end position="436"/>
    </location>
</feature>